<evidence type="ECO:0000259" key="4">
    <source>
        <dbReference type="Pfam" id="PF00182"/>
    </source>
</evidence>
<dbReference type="Pfam" id="PF00182">
    <property type="entry name" value="Glyco_hydro_19"/>
    <property type="match status" value="1"/>
</dbReference>
<dbReference type="AlphaFoldDB" id="A0A7J6L4U1"/>
<comment type="caution">
    <text evidence="5">The sequence shown here is derived from an EMBL/GenBank/DDBJ whole genome shotgun (WGS) entry which is preliminary data.</text>
</comment>
<keyword evidence="1" id="KW-0611">Plant defense</keyword>
<name>A0A7J6L4U1_PERCH</name>
<dbReference type="GO" id="GO:0004568">
    <property type="term" value="F:chitinase activity"/>
    <property type="evidence" value="ECO:0007669"/>
    <property type="project" value="InterPro"/>
</dbReference>
<keyword evidence="3" id="KW-0732">Signal</keyword>
<dbReference type="GO" id="GO:0006952">
    <property type="term" value="P:defense response"/>
    <property type="evidence" value="ECO:0007669"/>
    <property type="project" value="UniProtKB-KW"/>
</dbReference>
<keyword evidence="2" id="KW-1015">Disulfide bond</keyword>
<dbReference type="InterPro" id="IPR000726">
    <property type="entry name" value="Glyco_hydro_19_cat"/>
</dbReference>
<gene>
    <name evidence="5" type="ORF">FOL47_010094</name>
</gene>
<keyword evidence="6" id="KW-1185">Reference proteome</keyword>
<dbReference type="PANTHER" id="PTHR22595">
    <property type="entry name" value="CHITINASE-RELATED"/>
    <property type="match status" value="1"/>
</dbReference>
<dbReference type="GO" id="GO:0016998">
    <property type="term" value="P:cell wall macromolecule catabolic process"/>
    <property type="evidence" value="ECO:0007669"/>
    <property type="project" value="InterPro"/>
</dbReference>
<dbReference type="OrthoDB" id="5985073at2759"/>
<evidence type="ECO:0000313" key="6">
    <source>
        <dbReference type="Proteomes" id="UP000591131"/>
    </source>
</evidence>
<dbReference type="SUPFAM" id="SSF53955">
    <property type="entry name" value="Lysozyme-like"/>
    <property type="match status" value="1"/>
</dbReference>
<organism evidence="5 6">
    <name type="scientific">Perkinsus chesapeaki</name>
    <name type="common">Clam parasite</name>
    <name type="synonym">Perkinsus andrewsi</name>
    <dbReference type="NCBI Taxonomy" id="330153"/>
    <lineage>
        <taxon>Eukaryota</taxon>
        <taxon>Sar</taxon>
        <taxon>Alveolata</taxon>
        <taxon>Perkinsozoa</taxon>
        <taxon>Perkinsea</taxon>
        <taxon>Perkinsida</taxon>
        <taxon>Perkinsidae</taxon>
        <taxon>Perkinsus</taxon>
    </lineage>
</organism>
<dbReference type="PANTHER" id="PTHR22595:SF79">
    <property type="entry name" value="CHITINASE 12"/>
    <property type="match status" value="1"/>
</dbReference>
<evidence type="ECO:0000256" key="1">
    <source>
        <dbReference type="ARBA" id="ARBA00022821"/>
    </source>
</evidence>
<accession>A0A7J6L4U1</accession>
<dbReference type="InterPro" id="IPR023346">
    <property type="entry name" value="Lysozyme-like_dom_sf"/>
</dbReference>
<feature type="signal peptide" evidence="3">
    <location>
        <begin position="1"/>
        <end position="17"/>
    </location>
</feature>
<dbReference type="Gene3D" id="3.30.20.10">
    <property type="entry name" value="Endochitinase, domain 2"/>
    <property type="match status" value="1"/>
</dbReference>
<evidence type="ECO:0000256" key="2">
    <source>
        <dbReference type="ARBA" id="ARBA00023157"/>
    </source>
</evidence>
<dbReference type="Gene3D" id="1.10.530.10">
    <property type="match status" value="1"/>
</dbReference>
<proteinExistence type="predicted"/>
<protein>
    <recommendedName>
        <fullName evidence="4">Glycoside hydrolase family 19 catalytic domain-containing protein</fullName>
    </recommendedName>
</protein>
<dbReference type="EMBL" id="JAAPAO010000753">
    <property type="protein sequence ID" value="KAF4654205.1"/>
    <property type="molecule type" value="Genomic_DNA"/>
</dbReference>
<dbReference type="CDD" id="cd00325">
    <property type="entry name" value="chitinase_GH19"/>
    <property type="match status" value="1"/>
</dbReference>
<feature type="domain" description="Glycoside hydrolase family 19 catalytic" evidence="4">
    <location>
        <begin position="70"/>
        <end position="313"/>
    </location>
</feature>
<sequence length="375" mass="42134">MLSIATIFCTVIPCVIQGVVVGSPSSCKEHPSIPDEVLAIANRTIRLPGVPSSEVVEQAENCQRVKRVLPKENFTALFTHANQGKGIHDGLRYTYEKFLQAVAKYPYFCNDAAGKADSDSLDDICRTELATLFAHFAQETGERAPPNEDFWLEALWFFEENGCTPTACQYCDADSSKNWFKCRDGVGYWGRGALQLSWNFNYGPFSIAMHGNASVLLDNPGLIIEDWQIFASAIYFYMTPSGLFPSMHDVVTGHWKPNQHDIDQHRIPGFGVTTLIVNGFIECGKGEESYQSKSRMTYYHNFMNYFGVTPEGQDGCAEMKPFDHESASALMKYWDYAKNDEGCFGTTNATAYSVFDDPYNQDEAYCRCVRKEAPY</sequence>
<evidence type="ECO:0000256" key="3">
    <source>
        <dbReference type="SAM" id="SignalP"/>
    </source>
</evidence>
<dbReference type="GO" id="GO:0006032">
    <property type="term" value="P:chitin catabolic process"/>
    <property type="evidence" value="ECO:0007669"/>
    <property type="project" value="InterPro"/>
</dbReference>
<dbReference type="Proteomes" id="UP000591131">
    <property type="component" value="Unassembled WGS sequence"/>
</dbReference>
<evidence type="ECO:0000313" key="5">
    <source>
        <dbReference type="EMBL" id="KAF4654205.1"/>
    </source>
</evidence>
<reference evidence="5 6" key="1">
    <citation type="submission" date="2020-04" db="EMBL/GenBank/DDBJ databases">
        <title>Perkinsus chesapeaki whole genome sequence.</title>
        <authorList>
            <person name="Bogema D.R."/>
        </authorList>
    </citation>
    <scope>NUCLEOTIDE SEQUENCE [LARGE SCALE GENOMIC DNA]</scope>
    <source>
        <strain evidence="5">ATCC PRA-425</strain>
    </source>
</reference>
<feature type="chain" id="PRO_5029663038" description="Glycoside hydrolase family 19 catalytic domain-containing protein" evidence="3">
    <location>
        <begin position="18"/>
        <end position="375"/>
    </location>
</feature>